<comment type="similarity">
    <text evidence="1 7">Belongs to the bacterial ribosomal protein bL9 family.</text>
</comment>
<feature type="compositionally biased region" description="Low complexity" evidence="9">
    <location>
        <begin position="158"/>
        <end position="179"/>
    </location>
</feature>
<dbReference type="GO" id="GO:0003735">
    <property type="term" value="F:structural constituent of ribosome"/>
    <property type="evidence" value="ECO:0007669"/>
    <property type="project" value="InterPro"/>
</dbReference>
<dbReference type="InterPro" id="IPR020070">
    <property type="entry name" value="Ribosomal_bL9_N"/>
</dbReference>
<reference evidence="12" key="1">
    <citation type="submission" date="2016-10" db="EMBL/GenBank/DDBJ databases">
        <authorList>
            <person name="Varghese N."/>
            <person name="Submissions S."/>
        </authorList>
    </citation>
    <scope>NUCLEOTIDE SEQUENCE [LARGE SCALE GENOMIC DNA]</scope>
    <source>
        <strain evidence="12">KHC7</strain>
    </source>
</reference>
<accession>A0A1G7MME3</accession>
<dbReference type="GO" id="GO:0005840">
    <property type="term" value="C:ribosome"/>
    <property type="evidence" value="ECO:0007669"/>
    <property type="project" value="UniProtKB-KW"/>
</dbReference>
<feature type="coiled-coil region" evidence="8">
    <location>
        <begin position="44"/>
        <end position="78"/>
    </location>
</feature>
<feature type="domain" description="Ribosomal protein L9" evidence="10">
    <location>
        <begin position="13"/>
        <end position="40"/>
    </location>
</feature>
<dbReference type="AlphaFoldDB" id="A0A1G7MME3"/>
<gene>
    <name evidence="7" type="primary">rplI</name>
    <name evidence="11" type="ORF">SAMN05192586_10961</name>
</gene>
<comment type="function">
    <text evidence="7">Binds to the 23S rRNA.</text>
</comment>
<dbReference type="Pfam" id="PF01281">
    <property type="entry name" value="Ribosomal_L9_N"/>
    <property type="match status" value="1"/>
</dbReference>
<dbReference type="InterPro" id="IPR009027">
    <property type="entry name" value="Ribosomal_bL9/RNase_H1_N"/>
</dbReference>
<keyword evidence="2 7" id="KW-0699">rRNA-binding</keyword>
<evidence type="ECO:0000256" key="3">
    <source>
        <dbReference type="ARBA" id="ARBA00022884"/>
    </source>
</evidence>
<proteinExistence type="inferred from homology"/>
<dbReference type="GO" id="GO:1990904">
    <property type="term" value="C:ribonucleoprotein complex"/>
    <property type="evidence" value="ECO:0007669"/>
    <property type="project" value="UniProtKB-KW"/>
</dbReference>
<keyword evidence="5 7" id="KW-0687">Ribonucleoprotein</keyword>
<dbReference type="Proteomes" id="UP000199355">
    <property type="component" value="Unassembled WGS sequence"/>
</dbReference>
<organism evidence="11 12">
    <name type="scientific">Desulfovibrio legallii</name>
    <dbReference type="NCBI Taxonomy" id="571438"/>
    <lineage>
        <taxon>Bacteria</taxon>
        <taxon>Pseudomonadati</taxon>
        <taxon>Thermodesulfobacteriota</taxon>
        <taxon>Desulfovibrionia</taxon>
        <taxon>Desulfovibrionales</taxon>
        <taxon>Desulfovibrionaceae</taxon>
        <taxon>Desulfovibrio</taxon>
    </lineage>
</organism>
<evidence type="ECO:0000256" key="7">
    <source>
        <dbReference type="HAMAP-Rule" id="MF_00503"/>
    </source>
</evidence>
<dbReference type="Gene3D" id="3.10.430.100">
    <property type="entry name" value="Ribosomal protein L9, C-terminal domain"/>
    <property type="match status" value="1"/>
</dbReference>
<evidence type="ECO:0000313" key="12">
    <source>
        <dbReference type="Proteomes" id="UP000199355"/>
    </source>
</evidence>
<dbReference type="InterPro" id="IPR020069">
    <property type="entry name" value="Ribosomal_bL9_C"/>
</dbReference>
<dbReference type="RefSeq" id="WP_092153686.1">
    <property type="nucleotide sequence ID" value="NZ_FNBX01000009.1"/>
</dbReference>
<dbReference type="SUPFAM" id="SSF55658">
    <property type="entry name" value="L9 N-domain-like"/>
    <property type="match status" value="1"/>
</dbReference>
<dbReference type="NCBIfam" id="TIGR00158">
    <property type="entry name" value="L9"/>
    <property type="match status" value="1"/>
</dbReference>
<dbReference type="GO" id="GO:0019843">
    <property type="term" value="F:rRNA binding"/>
    <property type="evidence" value="ECO:0007669"/>
    <property type="project" value="UniProtKB-UniRule"/>
</dbReference>
<dbReference type="STRING" id="571438.SAMN05192586_10961"/>
<sequence length="179" mass="19099">MKLILRADVENLGTLGDVVEVKPGYGRNFLLPQGLAMVASPANLKVFEQERKKLQARMDALRAEAQGLQARLEALDVVIPMHVGDNDKLYGSVTSTIIGDALAALGVEVDRRRILMDAPIRTLGEHPVRVRLHASVVAVVPVKVISDHQPVVEEEPAETAAEAPADASAEASVDASAAQ</sequence>
<dbReference type="InterPro" id="IPR036935">
    <property type="entry name" value="Ribosomal_bL9_N_sf"/>
</dbReference>
<dbReference type="SUPFAM" id="SSF55653">
    <property type="entry name" value="Ribosomal protein L9 C-domain"/>
    <property type="match status" value="1"/>
</dbReference>
<evidence type="ECO:0000256" key="9">
    <source>
        <dbReference type="SAM" id="MobiDB-lite"/>
    </source>
</evidence>
<protein>
    <recommendedName>
        <fullName evidence="6 7">Large ribosomal subunit protein bL9</fullName>
    </recommendedName>
</protein>
<evidence type="ECO:0000259" key="10">
    <source>
        <dbReference type="PROSITE" id="PS00651"/>
    </source>
</evidence>
<keyword evidence="8" id="KW-0175">Coiled coil</keyword>
<dbReference type="HAMAP" id="MF_00503">
    <property type="entry name" value="Ribosomal_bL9"/>
    <property type="match status" value="1"/>
</dbReference>
<keyword evidence="4 7" id="KW-0689">Ribosomal protein</keyword>
<evidence type="ECO:0000256" key="4">
    <source>
        <dbReference type="ARBA" id="ARBA00022980"/>
    </source>
</evidence>
<evidence type="ECO:0000256" key="1">
    <source>
        <dbReference type="ARBA" id="ARBA00010605"/>
    </source>
</evidence>
<dbReference type="GO" id="GO:0006412">
    <property type="term" value="P:translation"/>
    <property type="evidence" value="ECO:0007669"/>
    <property type="project" value="UniProtKB-UniRule"/>
</dbReference>
<evidence type="ECO:0000256" key="2">
    <source>
        <dbReference type="ARBA" id="ARBA00022730"/>
    </source>
</evidence>
<dbReference type="PANTHER" id="PTHR21368">
    <property type="entry name" value="50S RIBOSOMAL PROTEIN L9"/>
    <property type="match status" value="1"/>
</dbReference>
<dbReference type="Gene3D" id="3.40.5.10">
    <property type="entry name" value="Ribosomal protein L9, N-terminal domain"/>
    <property type="match status" value="1"/>
</dbReference>
<dbReference type="InterPro" id="IPR020594">
    <property type="entry name" value="Ribosomal_bL9_bac/chp"/>
</dbReference>
<evidence type="ECO:0000256" key="6">
    <source>
        <dbReference type="ARBA" id="ARBA00035292"/>
    </source>
</evidence>
<evidence type="ECO:0000256" key="8">
    <source>
        <dbReference type="SAM" id="Coils"/>
    </source>
</evidence>
<evidence type="ECO:0000313" key="11">
    <source>
        <dbReference type="EMBL" id="SDF62883.1"/>
    </source>
</evidence>
<dbReference type="InterPro" id="IPR036791">
    <property type="entry name" value="Ribosomal_bL9_C_sf"/>
</dbReference>
<dbReference type="EMBL" id="FNBX01000009">
    <property type="protein sequence ID" value="SDF62883.1"/>
    <property type="molecule type" value="Genomic_DNA"/>
</dbReference>
<dbReference type="FunFam" id="3.40.5.10:FF:000003">
    <property type="entry name" value="50S ribosomal protein L9"/>
    <property type="match status" value="1"/>
</dbReference>
<keyword evidence="3 7" id="KW-0694">RNA-binding</keyword>
<name>A0A1G7MME3_9BACT</name>
<dbReference type="PROSITE" id="PS00651">
    <property type="entry name" value="RIBOSOMAL_L9"/>
    <property type="match status" value="1"/>
</dbReference>
<keyword evidence="12" id="KW-1185">Reference proteome</keyword>
<evidence type="ECO:0000256" key="5">
    <source>
        <dbReference type="ARBA" id="ARBA00023274"/>
    </source>
</evidence>
<dbReference type="OrthoDB" id="9788336at2"/>
<dbReference type="InterPro" id="IPR000244">
    <property type="entry name" value="Ribosomal_bL9"/>
</dbReference>
<feature type="region of interest" description="Disordered" evidence="9">
    <location>
        <begin position="150"/>
        <end position="179"/>
    </location>
</feature>
<dbReference type="Pfam" id="PF03948">
    <property type="entry name" value="Ribosomal_L9_C"/>
    <property type="match status" value="1"/>
</dbReference>